<dbReference type="EMBL" id="LAZR01003147">
    <property type="protein sequence ID" value="KKN21444.1"/>
    <property type="molecule type" value="Genomic_DNA"/>
</dbReference>
<accession>A0A0F9NUE9</accession>
<sequence length="58" mass="6790">MTEAKIRELLARWLGIGLFFVRLTVALDGVAQDMMGNPRLLESRRGRAVIRRFRRRYG</sequence>
<proteinExistence type="predicted"/>
<name>A0A0F9NUE9_9ZZZZ</name>
<organism evidence="1">
    <name type="scientific">marine sediment metagenome</name>
    <dbReference type="NCBI Taxonomy" id="412755"/>
    <lineage>
        <taxon>unclassified sequences</taxon>
        <taxon>metagenomes</taxon>
        <taxon>ecological metagenomes</taxon>
    </lineage>
</organism>
<reference evidence="1" key="1">
    <citation type="journal article" date="2015" name="Nature">
        <title>Complex archaea that bridge the gap between prokaryotes and eukaryotes.</title>
        <authorList>
            <person name="Spang A."/>
            <person name="Saw J.H."/>
            <person name="Jorgensen S.L."/>
            <person name="Zaremba-Niedzwiedzka K."/>
            <person name="Martijn J."/>
            <person name="Lind A.E."/>
            <person name="van Eijk R."/>
            <person name="Schleper C."/>
            <person name="Guy L."/>
            <person name="Ettema T.J."/>
        </authorList>
    </citation>
    <scope>NUCLEOTIDE SEQUENCE</scope>
</reference>
<gene>
    <name evidence="1" type="ORF">LCGC14_0925300</name>
</gene>
<evidence type="ECO:0000313" key="1">
    <source>
        <dbReference type="EMBL" id="KKN21444.1"/>
    </source>
</evidence>
<dbReference type="AlphaFoldDB" id="A0A0F9NUE9"/>
<comment type="caution">
    <text evidence="1">The sequence shown here is derived from an EMBL/GenBank/DDBJ whole genome shotgun (WGS) entry which is preliminary data.</text>
</comment>
<protein>
    <submittedName>
        <fullName evidence="1">Uncharacterized protein</fullName>
    </submittedName>
</protein>